<keyword evidence="3" id="KW-1185">Reference proteome</keyword>
<dbReference type="OrthoDB" id="42473at2157"/>
<dbReference type="GeneID" id="42798471"/>
<dbReference type="KEGG" id="sazo:D1868_05335"/>
<accession>A0A650CNV6</accession>
<proteinExistence type="predicted"/>
<dbReference type="Proteomes" id="UP000423396">
    <property type="component" value="Chromosome"/>
</dbReference>
<protein>
    <submittedName>
        <fullName evidence="2">Uncharacterized protein</fullName>
    </submittedName>
</protein>
<dbReference type="EMBL" id="CP045483">
    <property type="protein sequence ID" value="QGR19463.1"/>
    <property type="molecule type" value="Genomic_DNA"/>
</dbReference>
<feature type="region of interest" description="Disordered" evidence="1">
    <location>
        <begin position="87"/>
        <end position="106"/>
    </location>
</feature>
<sequence length="106" mass="12016">MNRIPMKGRDIESLLYMGKIQSVNVEYCDEAKKEAKVIAKLVTGEEVETECIPVRAAGKISIVIKQYLKMGVDKLIIQDIDMKEVRNVDTEGGEENEVQDRQDSKE</sequence>
<dbReference type="AlphaFoldDB" id="A0A650CNV6"/>
<evidence type="ECO:0000256" key="1">
    <source>
        <dbReference type="SAM" id="MobiDB-lite"/>
    </source>
</evidence>
<evidence type="ECO:0000313" key="3">
    <source>
        <dbReference type="Proteomes" id="UP000423396"/>
    </source>
</evidence>
<gene>
    <name evidence="2" type="ORF">D1868_05335</name>
</gene>
<organism evidence="2 3">
    <name type="scientific">Stygiolobus azoricus</name>
    <dbReference type="NCBI Taxonomy" id="41675"/>
    <lineage>
        <taxon>Archaea</taxon>
        <taxon>Thermoproteota</taxon>
        <taxon>Thermoprotei</taxon>
        <taxon>Sulfolobales</taxon>
        <taxon>Sulfolobaceae</taxon>
        <taxon>Stygiolobus</taxon>
    </lineage>
</organism>
<name>A0A650CNV6_9CREN</name>
<evidence type="ECO:0000313" key="2">
    <source>
        <dbReference type="EMBL" id="QGR19463.1"/>
    </source>
</evidence>
<dbReference type="RefSeq" id="WP_156006259.1">
    <property type="nucleotide sequence ID" value="NZ_CP045483.1"/>
</dbReference>
<reference evidence="2 3" key="1">
    <citation type="submission" date="2019-10" db="EMBL/GenBank/DDBJ databases">
        <title>Genome Sequences from Six Type Strain Members of the Archaeal Family Sulfolobaceae: Acidianus ambivalens, Acidianus infernus, Metallosphaera prunae, Stygiolobus azoricus, Sulfolobus metallicus, and Sulfurisphaera ohwakuensis.</title>
        <authorList>
            <person name="Counts J.A."/>
            <person name="Kelly R.M."/>
        </authorList>
    </citation>
    <scope>NUCLEOTIDE SEQUENCE [LARGE SCALE GENOMIC DNA]</scope>
    <source>
        <strain evidence="2 3">FC6</strain>
    </source>
</reference>